<dbReference type="Pfam" id="PF02108">
    <property type="entry name" value="FliH"/>
    <property type="match status" value="1"/>
</dbReference>
<feature type="domain" description="Flagellar assembly protein FliH/Type III secretion system HrpE" evidence="8">
    <location>
        <begin position="39"/>
        <end position="148"/>
    </location>
</feature>
<keyword evidence="7" id="KW-1006">Bacterial flagellum protein export</keyword>
<dbReference type="PANTHER" id="PTHR34982:SF1">
    <property type="entry name" value="FLAGELLAR ASSEMBLY PROTEIN FLIH"/>
    <property type="match status" value="1"/>
</dbReference>
<dbReference type="EMBL" id="JASZZN010000002">
    <property type="protein sequence ID" value="MDM4014514.1"/>
    <property type="molecule type" value="Genomic_DNA"/>
</dbReference>
<evidence type="ECO:0000313" key="10">
    <source>
        <dbReference type="Proteomes" id="UP001239462"/>
    </source>
</evidence>
<evidence type="ECO:0000259" key="8">
    <source>
        <dbReference type="Pfam" id="PF02108"/>
    </source>
</evidence>
<keyword evidence="5" id="KW-1005">Bacterial flagellum biogenesis</keyword>
<evidence type="ECO:0000313" key="9">
    <source>
        <dbReference type="EMBL" id="MDM4014514.1"/>
    </source>
</evidence>
<comment type="function">
    <text evidence="1">Needed for flagellar regrowth and assembly.</text>
</comment>
<evidence type="ECO:0000256" key="2">
    <source>
        <dbReference type="ARBA" id="ARBA00006602"/>
    </source>
</evidence>
<protein>
    <recommendedName>
        <fullName evidence="3">Flagellar assembly protein FliH</fullName>
    </recommendedName>
</protein>
<accession>A0ABT7PDD4</accession>
<dbReference type="InterPro" id="IPR018035">
    <property type="entry name" value="Flagellar_FliH/T3SS_HrpE"/>
</dbReference>
<name>A0ABT7PDD4_9BACT</name>
<proteinExistence type="inferred from homology"/>
<evidence type="ECO:0000256" key="4">
    <source>
        <dbReference type="ARBA" id="ARBA00022448"/>
    </source>
</evidence>
<keyword evidence="10" id="KW-1185">Reference proteome</keyword>
<keyword evidence="6" id="KW-0653">Protein transport</keyword>
<reference evidence="9 10" key="1">
    <citation type="submission" date="2023-06" db="EMBL/GenBank/DDBJ databases">
        <title>Roseiconus lacunae JC819 isolated from Gulf of Mannar region, Tamil Nadu.</title>
        <authorList>
            <person name="Pk S."/>
            <person name="Ch S."/>
            <person name="Ch V.R."/>
        </authorList>
    </citation>
    <scope>NUCLEOTIDE SEQUENCE [LARGE SCALE GENOMIC DNA]</scope>
    <source>
        <strain evidence="9 10">JC819</strain>
    </source>
</reference>
<comment type="similarity">
    <text evidence="2">Belongs to the FliH family.</text>
</comment>
<organism evidence="9 10">
    <name type="scientific">Roseiconus lacunae</name>
    <dbReference type="NCBI Taxonomy" id="2605694"/>
    <lineage>
        <taxon>Bacteria</taxon>
        <taxon>Pseudomonadati</taxon>
        <taxon>Planctomycetota</taxon>
        <taxon>Planctomycetia</taxon>
        <taxon>Pirellulales</taxon>
        <taxon>Pirellulaceae</taxon>
        <taxon>Roseiconus</taxon>
    </lineage>
</organism>
<dbReference type="InterPro" id="IPR051472">
    <property type="entry name" value="T3SS_Stator/FliH"/>
</dbReference>
<comment type="caution">
    <text evidence="9">The sequence shown here is derived from an EMBL/GenBank/DDBJ whole genome shotgun (WGS) entry which is preliminary data.</text>
</comment>
<sequence length="175" mass="18839">MAVIQIPFPNNLANVSTSHGRVTQQTTTSVDNGKAKLAEAINAVTAAIETIREDRQQQFATMTNKLIATACQIAREALGEENELLDKRVKHFTETLLGELQESKDATIFVHPSVIKSLAENDLIAQNDAVEIVPDATVAAGDCRVEIDGKGLLASLDAYLDAASLRLRQQAGGDR</sequence>
<evidence type="ECO:0000256" key="1">
    <source>
        <dbReference type="ARBA" id="ARBA00003041"/>
    </source>
</evidence>
<evidence type="ECO:0000256" key="7">
    <source>
        <dbReference type="ARBA" id="ARBA00023225"/>
    </source>
</evidence>
<evidence type="ECO:0000256" key="6">
    <source>
        <dbReference type="ARBA" id="ARBA00022927"/>
    </source>
</evidence>
<dbReference type="PANTHER" id="PTHR34982">
    <property type="entry name" value="YOP PROTEINS TRANSLOCATION PROTEIN L"/>
    <property type="match status" value="1"/>
</dbReference>
<keyword evidence="4" id="KW-0813">Transport</keyword>
<dbReference type="RefSeq" id="WP_289162235.1">
    <property type="nucleotide sequence ID" value="NZ_JASZZN010000002.1"/>
</dbReference>
<dbReference type="Proteomes" id="UP001239462">
    <property type="component" value="Unassembled WGS sequence"/>
</dbReference>
<evidence type="ECO:0000256" key="5">
    <source>
        <dbReference type="ARBA" id="ARBA00022795"/>
    </source>
</evidence>
<gene>
    <name evidence="9" type="ORF">QTN89_03655</name>
</gene>
<evidence type="ECO:0000256" key="3">
    <source>
        <dbReference type="ARBA" id="ARBA00016507"/>
    </source>
</evidence>